<dbReference type="SUPFAM" id="SSF81296">
    <property type="entry name" value="E set domains"/>
    <property type="match status" value="1"/>
</dbReference>
<evidence type="ECO:0000313" key="8">
    <source>
        <dbReference type="Proteomes" id="UP000682266"/>
    </source>
</evidence>
<dbReference type="GO" id="GO:0046688">
    <property type="term" value="P:response to copper ion"/>
    <property type="evidence" value="ECO:0007669"/>
    <property type="project" value="InterPro"/>
</dbReference>
<protein>
    <submittedName>
        <fullName evidence="7">Copper resistance protein CopC</fullName>
    </submittedName>
</protein>
<evidence type="ECO:0000259" key="6">
    <source>
        <dbReference type="Pfam" id="PF04234"/>
    </source>
</evidence>
<dbReference type="GO" id="GO:0006825">
    <property type="term" value="P:copper ion transport"/>
    <property type="evidence" value="ECO:0007669"/>
    <property type="project" value="InterPro"/>
</dbReference>
<dbReference type="PANTHER" id="PTHR34820">
    <property type="entry name" value="INNER MEMBRANE PROTEIN YEBZ"/>
    <property type="match status" value="1"/>
</dbReference>
<evidence type="ECO:0000256" key="3">
    <source>
        <dbReference type="ARBA" id="ARBA00022729"/>
    </source>
</evidence>
<dbReference type="Proteomes" id="UP000682266">
    <property type="component" value="Unassembled WGS sequence"/>
</dbReference>
<sequence>MKTIHRIRGGFAALAFVVVQAAHAHAFPKVQQPAAGATVTSAPHAVAIEFDEALEPAFSSIAVTDSGGKSVVDGKSAVDTGNRKLMKVALANVGPGTYTVTWVAIAHDGHRTQGHYTFTVK</sequence>
<keyword evidence="2" id="KW-0479">Metal-binding</keyword>
<comment type="caution">
    <text evidence="7">The sequence shown here is derived from an EMBL/GenBank/DDBJ whole genome shotgun (WGS) entry which is preliminary data.</text>
</comment>
<dbReference type="GO" id="GO:0005507">
    <property type="term" value="F:copper ion binding"/>
    <property type="evidence" value="ECO:0007669"/>
    <property type="project" value="InterPro"/>
</dbReference>
<reference evidence="7" key="1">
    <citation type="submission" date="2021-04" db="EMBL/GenBank/DDBJ databases">
        <title>A collection of bacterial strains from the Burkholderia cepacia Research Laboratory and Repository.</title>
        <authorList>
            <person name="Lipuma J."/>
            <person name="Spilker T."/>
        </authorList>
    </citation>
    <scope>NUCLEOTIDE SEQUENCE</scope>
    <source>
        <strain evidence="7">AU36012</strain>
    </source>
</reference>
<accession>A0AA41JKL3</accession>
<dbReference type="InterPro" id="IPR014755">
    <property type="entry name" value="Cu-Rt/internalin_Ig-like"/>
</dbReference>
<organism evidence="7 8">
    <name type="scientific">Burkholderia ambifaria</name>
    <dbReference type="NCBI Taxonomy" id="152480"/>
    <lineage>
        <taxon>Bacteria</taxon>
        <taxon>Pseudomonadati</taxon>
        <taxon>Pseudomonadota</taxon>
        <taxon>Betaproteobacteria</taxon>
        <taxon>Burkholderiales</taxon>
        <taxon>Burkholderiaceae</taxon>
        <taxon>Burkholderia</taxon>
        <taxon>Burkholderia cepacia complex</taxon>
    </lineage>
</organism>
<dbReference type="InterPro" id="IPR032694">
    <property type="entry name" value="CopC/D"/>
</dbReference>
<proteinExistence type="predicted"/>
<dbReference type="GO" id="GO:0042597">
    <property type="term" value="C:periplasmic space"/>
    <property type="evidence" value="ECO:0007669"/>
    <property type="project" value="InterPro"/>
</dbReference>
<feature type="signal peptide" evidence="5">
    <location>
        <begin position="1"/>
        <end position="26"/>
    </location>
</feature>
<evidence type="ECO:0000256" key="5">
    <source>
        <dbReference type="SAM" id="SignalP"/>
    </source>
</evidence>
<gene>
    <name evidence="7" type="ORF">KDW93_18535</name>
</gene>
<comment type="subcellular location">
    <subcellularLocation>
        <location evidence="1">Cell envelope</location>
    </subcellularLocation>
</comment>
<keyword evidence="4" id="KW-0186">Copper</keyword>
<dbReference type="GO" id="GO:0030313">
    <property type="term" value="C:cell envelope"/>
    <property type="evidence" value="ECO:0007669"/>
    <property type="project" value="UniProtKB-SubCell"/>
</dbReference>
<dbReference type="InterPro" id="IPR007348">
    <property type="entry name" value="CopC_dom"/>
</dbReference>
<dbReference type="RefSeq" id="WP_105785210.1">
    <property type="nucleotide sequence ID" value="NZ_CADERF010000001.1"/>
</dbReference>
<dbReference type="GO" id="GO:0005886">
    <property type="term" value="C:plasma membrane"/>
    <property type="evidence" value="ECO:0007669"/>
    <property type="project" value="TreeGrafter"/>
</dbReference>
<evidence type="ECO:0000256" key="4">
    <source>
        <dbReference type="ARBA" id="ARBA00023008"/>
    </source>
</evidence>
<dbReference type="AlphaFoldDB" id="A0AA41JKL3"/>
<evidence type="ECO:0000313" key="7">
    <source>
        <dbReference type="EMBL" id="MBR8130941.1"/>
    </source>
</evidence>
<feature type="domain" description="CopC" evidence="6">
    <location>
        <begin position="25"/>
        <end position="120"/>
    </location>
</feature>
<name>A0AA41JKL3_9BURK</name>
<dbReference type="InterPro" id="IPR014756">
    <property type="entry name" value="Ig_E-set"/>
</dbReference>
<keyword evidence="3 5" id="KW-0732">Signal</keyword>
<dbReference type="Gene3D" id="2.60.40.1220">
    <property type="match status" value="1"/>
</dbReference>
<dbReference type="EMBL" id="JAGSVG010000016">
    <property type="protein sequence ID" value="MBR8130941.1"/>
    <property type="molecule type" value="Genomic_DNA"/>
</dbReference>
<evidence type="ECO:0000256" key="1">
    <source>
        <dbReference type="ARBA" id="ARBA00004196"/>
    </source>
</evidence>
<dbReference type="PANTHER" id="PTHR34820:SF4">
    <property type="entry name" value="INNER MEMBRANE PROTEIN YEBZ"/>
    <property type="match status" value="1"/>
</dbReference>
<evidence type="ECO:0000256" key="2">
    <source>
        <dbReference type="ARBA" id="ARBA00022723"/>
    </source>
</evidence>
<dbReference type="Pfam" id="PF04234">
    <property type="entry name" value="CopC"/>
    <property type="match status" value="1"/>
</dbReference>
<feature type="chain" id="PRO_5041368328" evidence="5">
    <location>
        <begin position="27"/>
        <end position="121"/>
    </location>
</feature>